<name>A0A0P1I7K5_9RHOB</name>
<protein>
    <recommendedName>
        <fullName evidence="4">Integral membrane protein</fullName>
    </recommendedName>
</protein>
<evidence type="ECO:0008006" key="4">
    <source>
        <dbReference type="Google" id="ProtNLM"/>
    </source>
</evidence>
<proteinExistence type="predicted"/>
<dbReference type="STRING" id="1715693.PH7735_01832"/>
<evidence type="ECO:0000313" key="3">
    <source>
        <dbReference type="Proteomes" id="UP000051870"/>
    </source>
</evidence>
<feature type="signal peptide" evidence="1">
    <location>
        <begin position="1"/>
        <end position="17"/>
    </location>
</feature>
<dbReference type="GeneID" id="83883111"/>
<feature type="chain" id="PRO_5006064966" description="Integral membrane protein" evidence="1">
    <location>
        <begin position="18"/>
        <end position="55"/>
    </location>
</feature>
<reference evidence="3" key="1">
    <citation type="submission" date="2015-09" db="EMBL/GenBank/DDBJ databases">
        <authorList>
            <person name="Rodrigo-Torres Lidia"/>
            <person name="Arahal R.David."/>
        </authorList>
    </citation>
    <scope>NUCLEOTIDE SEQUENCE [LARGE SCALE GENOMIC DNA]</scope>
    <source>
        <strain evidence="3">CECT 7735</strain>
    </source>
</reference>
<dbReference type="AlphaFoldDB" id="A0A0P1I7K5"/>
<dbReference type="RefSeq" id="WP_158503208.1">
    <property type="nucleotide sequence ID" value="NZ_CYTW01000001.1"/>
</dbReference>
<evidence type="ECO:0000256" key="1">
    <source>
        <dbReference type="SAM" id="SignalP"/>
    </source>
</evidence>
<dbReference type="Proteomes" id="UP000051870">
    <property type="component" value="Unassembled WGS sequence"/>
</dbReference>
<dbReference type="EMBL" id="CYTW01000001">
    <property type="protein sequence ID" value="CUJ95132.1"/>
    <property type="molecule type" value="Genomic_DNA"/>
</dbReference>
<gene>
    <name evidence="2" type="ORF">PH7735_01832</name>
</gene>
<keyword evidence="1" id="KW-0732">Signal</keyword>
<sequence length="55" mass="5775">MIRWVAALTLLATPALAGGPKCLTEKTFTITSDNCVATEGKDPNVYGETCVEGDT</sequence>
<organism evidence="2 3">
    <name type="scientific">Shimia thalassica</name>
    <dbReference type="NCBI Taxonomy" id="1715693"/>
    <lineage>
        <taxon>Bacteria</taxon>
        <taxon>Pseudomonadati</taxon>
        <taxon>Pseudomonadota</taxon>
        <taxon>Alphaproteobacteria</taxon>
        <taxon>Rhodobacterales</taxon>
        <taxon>Roseobacteraceae</taxon>
    </lineage>
</organism>
<accession>A0A0P1I7K5</accession>
<keyword evidence="3" id="KW-1185">Reference proteome</keyword>
<evidence type="ECO:0000313" key="2">
    <source>
        <dbReference type="EMBL" id="CUJ95132.1"/>
    </source>
</evidence>